<evidence type="ECO:0000313" key="4">
    <source>
        <dbReference type="Proteomes" id="UP000019384"/>
    </source>
</evidence>
<dbReference type="HOGENOM" id="CLU_790034_0_0_1"/>
<dbReference type="SMART" id="SM00324">
    <property type="entry name" value="RhoGAP"/>
    <property type="match status" value="1"/>
</dbReference>
<dbReference type="GO" id="GO:0060237">
    <property type="term" value="P:regulation of fungal-type cell wall organization"/>
    <property type="evidence" value="ECO:0007669"/>
    <property type="project" value="TreeGrafter"/>
</dbReference>
<dbReference type="RefSeq" id="XP_022461553.1">
    <property type="nucleotide sequence ID" value="XM_022605985.1"/>
</dbReference>
<reference evidence="3" key="1">
    <citation type="submission" date="2013-12" db="EMBL/GenBank/DDBJ databases">
        <authorList>
            <person name="Genoscope - CEA"/>
        </authorList>
    </citation>
    <scope>NUCLEOTIDE SEQUENCE</scope>
    <source>
        <strain evidence="3">CBS 1993</strain>
    </source>
</reference>
<evidence type="ECO:0000313" key="3">
    <source>
        <dbReference type="EMBL" id="CDK29569.1"/>
    </source>
</evidence>
<proteinExistence type="predicted"/>
<sequence>MEVSKPKAWFRSFSNNNLHGYLKPDCRVYVDQHQASVYNAGTTQDSLTYPILTDLRSCQTVDVNLTLAGSTLQCSVPVIVERCCRHIAASEKPDGLFRVNGSVKTVRATEQILAADVAYSFDGLNSYDISMLLKRYLSFADPLVPRAISETLKNIAENGSGNIELYAATLAQIPTRKVHTLLYVLHFLHALALPEVVLQTRMTPHNLAKIFQLSLFRFEITGNMSAEDLMGSCRVFEETLQCWIEDFESLFTAVCARLREVPEVKLPVHYESRARSLESLHVTKRKNRRLSLFLDRSVSASASILEEPVPLLPERPQQRAVSDPVPRDKKDSKVKLGRRLSVRFGLSRMAA</sequence>
<dbReference type="SUPFAM" id="SSF48350">
    <property type="entry name" value="GTPase activation domain, GAP"/>
    <property type="match status" value="1"/>
</dbReference>
<reference evidence="3" key="2">
    <citation type="submission" date="2014-02" db="EMBL/GenBank/DDBJ databases">
        <title>Complete DNA sequence of /Kuraishia capsulata/ illustrates novel genomic features among budding yeasts (/Saccharomycotina/).</title>
        <authorList>
            <person name="Morales L."/>
            <person name="Noel B."/>
            <person name="Porcel B."/>
            <person name="Marcet-Houben M."/>
            <person name="Hullo M-F."/>
            <person name="Sacerdot C."/>
            <person name="Tekaia F."/>
            <person name="Leh-Louis V."/>
            <person name="Despons L."/>
            <person name="Khanna V."/>
            <person name="Aury J-M."/>
            <person name="Barbe V."/>
            <person name="Couloux A."/>
            <person name="Labadie K."/>
            <person name="Pelletier E."/>
            <person name="Souciet J-L."/>
            <person name="Boekhout T."/>
            <person name="Gabaldon T."/>
            <person name="Wincker P."/>
            <person name="Dujon B."/>
        </authorList>
    </citation>
    <scope>NUCLEOTIDE SEQUENCE</scope>
    <source>
        <strain evidence="3">CBS 1993</strain>
    </source>
</reference>
<organism evidence="3 4">
    <name type="scientific">Kuraishia capsulata CBS 1993</name>
    <dbReference type="NCBI Taxonomy" id="1382522"/>
    <lineage>
        <taxon>Eukaryota</taxon>
        <taxon>Fungi</taxon>
        <taxon>Dikarya</taxon>
        <taxon>Ascomycota</taxon>
        <taxon>Saccharomycotina</taxon>
        <taxon>Pichiomycetes</taxon>
        <taxon>Pichiales</taxon>
        <taxon>Pichiaceae</taxon>
        <taxon>Kuraishia</taxon>
    </lineage>
</organism>
<dbReference type="PANTHER" id="PTHR15228:SF25">
    <property type="entry name" value="F-BAR DOMAIN-CONTAINING PROTEIN"/>
    <property type="match status" value="1"/>
</dbReference>
<dbReference type="GeneID" id="34522941"/>
<dbReference type="Pfam" id="PF00620">
    <property type="entry name" value="RhoGAP"/>
    <property type="match status" value="1"/>
</dbReference>
<dbReference type="GO" id="GO:0007165">
    <property type="term" value="P:signal transduction"/>
    <property type="evidence" value="ECO:0007669"/>
    <property type="project" value="InterPro"/>
</dbReference>
<dbReference type="GO" id="GO:0005096">
    <property type="term" value="F:GTPase activator activity"/>
    <property type="evidence" value="ECO:0007669"/>
    <property type="project" value="UniProtKB-KW"/>
</dbReference>
<keyword evidence="4" id="KW-1185">Reference proteome</keyword>
<dbReference type="PANTHER" id="PTHR15228">
    <property type="entry name" value="SPERMATHECAL PHYSIOLOGY VARIANT"/>
    <property type="match status" value="1"/>
</dbReference>
<feature type="domain" description="Rho-GAP" evidence="2">
    <location>
        <begin position="70"/>
        <end position="251"/>
    </location>
</feature>
<accession>W6MSA0</accession>
<dbReference type="InterPro" id="IPR008936">
    <property type="entry name" value="Rho_GTPase_activation_prot"/>
</dbReference>
<dbReference type="AlphaFoldDB" id="W6MSA0"/>
<dbReference type="STRING" id="1382522.W6MSA0"/>
<dbReference type="InterPro" id="IPR051025">
    <property type="entry name" value="RhoGAP"/>
</dbReference>
<dbReference type="Proteomes" id="UP000019384">
    <property type="component" value="Unassembled WGS sequence"/>
</dbReference>
<gene>
    <name evidence="3" type="ORF">KUCA_T00005561001</name>
</gene>
<dbReference type="Gene3D" id="1.10.555.10">
    <property type="entry name" value="Rho GTPase activation protein"/>
    <property type="match status" value="1"/>
</dbReference>
<dbReference type="PROSITE" id="PS50238">
    <property type="entry name" value="RHOGAP"/>
    <property type="match status" value="1"/>
</dbReference>
<evidence type="ECO:0000256" key="1">
    <source>
        <dbReference type="ARBA" id="ARBA00022468"/>
    </source>
</evidence>
<dbReference type="GO" id="GO:0005938">
    <property type="term" value="C:cell cortex"/>
    <property type="evidence" value="ECO:0007669"/>
    <property type="project" value="TreeGrafter"/>
</dbReference>
<name>W6MSA0_9ASCO</name>
<evidence type="ECO:0000259" key="2">
    <source>
        <dbReference type="PROSITE" id="PS50238"/>
    </source>
</evidence>
<dbReference type="InterPro" id="IPR000198">
    <property type="entry name" value="RhoGAP_dom"/>
</dbReference>
<dbReference type="EMBL" id="HG793131">
    <property type="protein sequence ID" value="CDK29569.1"/>
    <property type="molecule type" value="Genomic_DNA"/>
</dbReference>
<dbReference type="OrthoDB" id="3196451at2759"/>
<dbReference type="CDD" id="cd00159">
    <property type="entry name" value="RhoGAP"/>
    <property type="match status" value="1"/>
</dbReference>
<protein>
    <recommendedName>
        <fullName evidence="2">Rho-GAP domain-containing protein</fullName>
    </recommendedName>
</protein>
<keyword evidence="1" id="KW-0343">GTPase activation</keyword>